<reference evidence="2" key="1">
    <citation type="journal article" date="2019" name="Int. J. Syst. Evol. Microbiol.">
        <title>The Global Catalogue of Microorganisms (GCM) 10K type strain sequencing project: providing services to taxonomists for standard genome sequencing and annotation.</title>
        <authorList>
            <consortium name="The Broad Institute Genomics Platform"/>
            <consortium name="The Broad Institute Genome Sequencing Center for Infectious Disease"/>
            <person name="Wu L."/>
            <person name="Ma J."/>
        </authorList>
    </citation>
    <scope>NUCLEOTIDE SEQUENCE [LARGE SCALE GENOMIC DNA]</scope>
    <source>
        <strain evidence="2">JCM 17626</strain>
    </source>
</reference>
<dbReference type="Proteomes" id="UP001501772">
    <property type="component" value="Unassembled WGS sequence"/>
</dbReference>
<evidence type="ECO:0008006" key="3">
    <source>
        <dbReference type="Google" id="ProtNLM"/>
    </source>
</evidence>
<proteinExistence type="predicted"/>
<name>A0ABP8B248_9SPHI</name>
<gene>
    <name evidence="1" type="ORF">GCM10022289_01380</name>
</gene>
<keyword evidence="2" id="KW-1185">Reference proteome</keyword>
<sequence length="567" mass="66216">MKLILAEYINSLKEDGELDKVIQDILRANGGEIFSRPERGRQYGVDIYAIGKDFTDDGKKKVFLITVKQGDLDRQNWDGEINSVRQSLDEIREVFIPNNLAPQHKKLPIKIVVAYNGLIKQSLQQNWKGYTSQYPNFEFALWEGDFLVEQFQHNLLNESGFSNKLRSAVRKTIIHLENRDYQFGDFVQILDMLEKEFKTTKYRKTKLRVLKEMRLLVAVVIKYCDEADNLLHAVKCSEKYVLRLWSMFISGKPEKEFTKEVVEGFYLHRDTLEKYNAKFSFIVDIKDGLGRSVGDALAYGTVVYEQIGIWCETALFYLQMYEFLTTGEGESAEQAAIVHRDRATILAYEAIRLINNNQIFYTPRYDDHLIEIHMLLMLLYKLDLKQQALDILFGLHKHIAEAHSFSRIFPVHRDLRTVAELEANTDVRIGYDYNSSYLFTVLLEWSMVLNSPRLYASLKGVKDKLLKEITLLLWFPDKETESKVFTENGNNDSGYALSGIDLSESMQNYKELVVEEYEHNCFEKDFSFIKESYWAIGLIASRHFRTHIFPYYWRKFLKDDVQTAEPG</sequence>
<evidence type="ECO:0000313" key="1">
    <source>
        <dbReference type="EMBL" id="GAA4196142.1"/>
    </source>
</evidence>
<dbReference type="RefSeq" id="WP_344848371.1">
    <property type="nucleotide sequence ID" value="NZ_BAABBY010000001.1"/>
</dbReference>
<organism evidence="1 2">
    <name type="scientific">Pedobacter jeongneungensis</name>
    <dbReference type="NCBI Taxonomy" id="947309"/>
    <lineage>
        <taxon>Bacteria</taxon>
        <taxon>Pseudomonadati</taxon>
        <taxon>Bacteroidota</taxon>
        <taxon>Sphingobacteriia</taxon>
        <taxon>Sphingobacteriales</taxon>
        <taxon>Sphingobacteriaceae</taxon>
        <taxon>Pedobacter</taxon>
    </lineage>
</organism>
<comment type="caution">
    <text evidence="1">The sequence shown here is derived from an EMBL/GenBank/DDBJ whole genome shotgun (WGS) entry which is preliminary data.</text>
</comment>
<evidence type="ECO:0000313" key="2">
    <source>
        <dbReference type="Proteomes" id="UP001501772"/>
    </source>
</evidence>
<dbReference type="EMBL" id="BAABBY010000001">
    <property type="protein sequence ID" value="GAA4196142.1"/>
    <property type="molecule type" value="Genomic_DNA"/>
</dbReference>
<protein>
    <recommendedName>
        <fullName evidence="3">PD-(D/E)XK nuclease superfamily protein</fullName>
    </recommendedName>
</protein>
<accession>A0ABP8B248</accession>